<gene>
    <name evidence="10 13" type="primary">ispE</name>
    <name evidence="13" type="ORF">AHA02nite_05050</name>
</gene>
<feature type="active site" evidence="10">
    <location>
        <position position="9"/>
    </location>
</feature>
<keyword evidence="7 10" id="KW-0067">ATP-binding</keyword>
<evidence type="ECO:0000256" key="3">
    <source>
        <dbReference type="ARBA" id="ARBA00017473"/>
    </source>
</evidence>
<dbReference type="GO" id="GO:0005524">
    <property type="term" value="F:ATP binding"/>
    <property type="evidence" value="ECO:0007669"/>
    <property type="project" value="UniProtKB-UniRule"/>
</dbReference>
<dbReference type="HAMAP" id="MF_00061">
    <property type="entry name" value="IspE"/>
    <property type="match status" value="1"/>
</dbReference>
<dbReference type="SUPFAM" id="SSF54211">
    <property type="entry name" value="Ribosomal protein S5 domain 2-like"/>
    <property type="match status" value="1"/>
</dbReference>
<dbReference type="Gene3D" id="3.30.230.10">
    <property type="match status" value="1"/>
</dbReference>
<evidence type="ECO:0000256" key="10">
    <source>
        <dbReference type="HAMAP-Rule" id="MF_00061"/>
    </source>
</evidence>
<dbReference type="Pfam" id="PF08544">
    <property type="entry name" value="GHMP_kinases_C"/>
    <property type="match status" value="1"/>
</dbReference>
<dbReference type="PANTHER" id="PTHR43527:SF2">
    <property type="entry name" value="4-DIPHOSPHOCYTIDYL-2-C-METHYL-D-ERYTHRITOL KINASE, CHLOROPLASTIC"/>
    <property type="match status" value="1"/>
</dbReference>
<evidence type="ECO:0000256" key="2">
    <source>
        <dbReference type="ARBA" id="ARBA00012052"/>
    </source>
</evidence>
<dbReference type="Proteomes" id="UP000321440">
    <property type="component" value="Unassembled WGS sequence"/>
</dbReference>
<feature type="active site" evidence="10">
    <location>
        <position position="135"/>
    </location>
</feature>
<feature type="binding site" evidence="10">
    <location>
        <begin position="93"/>
        <end position="103"/>
    </location>
    <ligand>
        <name>ATP</name>
        <dbReference type="ChEBI" id="CHEBI:30616"/>
    </ligand>
</feature>
<comment type="catalytic activity">
    <reaction evidence="10">
        <text>4-CDP-2-C-methyl-D-erythritol + ATP = 4-CDP-2-C-methyl-D-erythritol 2-phosphate + ADP + H(+)</text>
        <dbReference type="Rhea" id="RHEA:18437"/>
        <dbReference type="ChEBI" id="CHEBI:15378"/>
        <dbReference type="ChEBI" id="CHEBI:30616"/>
        <dbReference type="ChEBI" id="CHEBI:57823"/>
        <dbReference type="ChEBI" id="CHEBI:57919"/>
        <dbReference type="ChEBI" id="CHEBI:456216"/>
        <dbReference type="EC" id="2.7.1.148"/>
    </reaction>
</comment>
<organism evidence="13 14">
    <name type="scientific">Alkalibacillus haloalkaliphilus</name>
    <dbReference type="NCBI Taxonomy" id="94136"/>
    <lineage>
        <taxon>Bacteria</taxon>
        <taxon>Bacillati</taxon>
        <taxon>Bacillota</taxon>
        <taxon>Bacilli</taxon>
        <taxon>Bacillales</taxon>
        <taxon>Bacillaceae</taxon>
        <taxon>Alkalibacillus</taxon>
    </lineage>
</organism>
<evidence type="ECO:0000256" key="4">
    <source>
        <dbReference type="ARBA" id="ARBA00022679"/>
    </source>
</evidence>
<comment type="function">
    <text evidence="10">Catalyzes the phosphorylation of the position 2 hydroxy group of 4-diphosphocytidyl-2C-methyl-D-erythritol.</text>
</comment>
<evidence type="ECO:0000313" key="13">
    <source>
        <dbReference type="EMBL" id="GEN44729.1"/>
    </source>
</evidence>
<dbReference type="OrthoDB" id="9809438at2"/>
<dbReference type="EC" id="2.7.1.148" evidence="2 10"/>
<evidence type="ECO:0000256" key="1">
    <source>
        <dbReference type="ARBA" id="ARBA00009684"/>
    </source>
</evidence>
<accession>A0A511W0W0</accession>
<dbReference type="SUPFAM" id="SSF55060">
    <property type="entry name" value="GHMP Kinase, C-terminal domain"/>
    <property type="match status" value="1"/>
</dbReference>
<reference evidence="13 14" key="1">
    <citation type="submission" date="2019-07" db="EMBL/GenBank/DDBJ databases">
        <title>Whole genome shotgun sequence of Alkalibacillus haloalkaliphilus NBRC 103110.</title>
        <authorList>
            <person name="Hosoyama A."/>
            <person name="Uohara A."/>
            <person name="Ohji S."/>
            <person name="Ichikawa N."/>
        </authorList>
    </citation>
    <scope>NUCLEOTIDE SEQUENCE [LARGE SCALE GENOMIC DNA]</scope>
    <source>
        <strain evidence="13 14">NBRC 103110</strain>
    </source>
</reference>
<dbReference type="UniPathway" id="UPA00056">
    <property type="reaction ID" value="UER00094"/>
</dbReference>
<keyword evidence="6 10" id="KW-0418">Kinase</keyword>
<evidence type="ECO:0000313" key="14">
    <source>
        <dbReference type="Proteomes" id="UP000321440"/>
    </source>
</evidence>
<name>A0A511W0W0_9BACI</name>
<keyword evidence="4 10" id="KW-0808">Transferase</keyword>
<evidence type="ECO:0000256" key="6">
    <source>
        <dbReference type="ARBA" id="ARBA00022777"/>
    </source>
</evidence>
<dbReference type="InterPro" id="IPR013750">
    <property type="entry name" value="GHMP_kinase_C_dom"/>
</dbReference>
<keyword evidence="8 10" id="KW-0414">Isoprene biosynthesis</keyword>
<dbReference type="InterPro" id="IPR020568">
    <property type="entry name" value="Ribosomal_Su5_D2-typ_SF"/>
</dbReference>
<comment type="similarity">
    <text evidence="1 10">Belongs to the GHMP kinase family. IspE subfamily.</text>
</comment>
<comment type="caution">
    <text evidence="13">The sequence shown here is derived from an EMBL/GenBank/DDBJ whole genome shotgun (WGS) entry which is preliminary data.</text>
</comment>
<dbReference type="AlphaFoldDB" id="A0A511W0W0"/>
<keyword evidence="14" id="KW-1185">Reference proteome</keyword>
<dbReference type="GO" id="GO:0019288">
    <property type="term" value="P:isopentenyl diphosphate biosynthetic process, methylerythritol 4-phosphate pathway"/>
    <property type="evidence" value="ECO:0007669"/>
    <property type="project" value="UniProtKB-UniRule"/>
</dbReference>
<dbReference type="PIRSF" id="PIRSF010376">
    <property type="entry name" value="IspE"/>
    <property type="match status" value="1"/>
</dbReference>
<keyword evidence="5 10" id="KW-0547">Nucleotide-binding</keyword>
<protein>
    <recommendedName>
        <fullName evidence="3 10">4-diphosphocytidyl-2-C-methyl-D-erythritol kinase</fullName>
        <shortName evidence="10">CMK</shortName>
        <ecNumber evidence="2 10">2.7.1.148</ecNumber>
    </recommendedName>
    <alternativeName>
        <fullName evidence="9 10">4-(cytidine-5'-diphospho)-2-C-methyl-D-erythritol kinase</fullName>
    </alternativeName>
</protein>
<evidence type="ECO:0000259" key="12">
    <source>
        <dbReference type="Pfam" id="PF08544"/>
    </source>
</evidence>
<dbReference type="Pfam" id="PF00288">
    <property type="entry name" value="GHMP_kinases_N"/>
    <property type="match status" value="1"/>
</dbReference>
<dbReference type="GO" id="GO:0050515">
    <property type="term" value="F:4-(cytidine 5'-diphospho)-2-C-methyl-D-erythritol kinase activity"/>
    <property type="evidence" value="ECO:0007669"/>
    <property type="project" value="UniProtKB-UniRule"/>
</dbReference>
<sequence>MVYEKAPAKINLTLDILHKRKDGFHEVEMIMTSIDLSDRLFFEVLTKDVIIVDSENRYVPNDHRNLAYQAAKVFKKQCGIRSGVKIDIDKNIPVAAGLAGGSSDAAATIRGLNRLFSTGLSNEQMEKMAEQIGSDVPYCIQGGTQLAKGRGEVLTPLPPLPACYVVLAKPKIGVSTKEVYGKVDLNNMIHPNNELAIKALEDQDFQAVCDQMVNVLEPITMNMHKEISPIKEQMDNADADGVLMSGSGPTVYAIVKQQSKAERIYNSLKGFCEEVYVVHSLR</sequence>
<dbReference type="InterPro" id="IPR014721">
    <property type="entry name" value="Ribsml_uS5_D2-typ_fold_subgr"/>
</dbReference>
<dbReference type="InterPro" id="IPR004424">
    <property type="entry name" value="IspE"/>
</dbReference>
<dbReference type="GO" id="GO:0016114">
    <property type="term" value="P:terpenoid biosynthetic process"/>
    <property type="evidence" value="ECO:0007669"/>
    <property type="project" value="UniProtKB-UniRule"/>
</dbReference>
<dbReference type="PANTHER" id="PTHR43527">
    <property type="entry name" value="4-DIPHOSPHOCYTIDYL-2-C-METHYL-D-ERYTHRITOL KINASE, CHLOROPLASTIC"/>
    <property type="match status" value="1"/>
</dbReference>
<dbReference type="FunFam" id="3.30.70.890:FF:000006">
    <property type="entry name" value="4-diphosphocytidyl-2-C-methyl-D-erythritol kinase"/>
    <property type="match status" value="1"/>
</dbReference>
<evidence type="ECO:0000256" key="5">
    <source>
        <dbReference type="ARBA" id="ARBA00022741"/>
    </source>
</evidence>
<feature type="domain" description="GHMP kinase N-terminal" evidence="11">
    <location>
        <begin position="65"/>
        <end position="143"/>
    </location>
</feature>
<feature type="domain" description="GHMP kinase C-terminal" evidence="12">
    <location>
        <begin position="196"/>
        <end position="272"/>
    </location>
</feature>
<dbReference type="NCBIfam" id="NF011202">
    <property type="entry name" value="PRK14608.1"/>
    <property type="match status" value="1"/>
</dbReference>
<comment type="pathway">
    <text evidence="10">Isoprenoid biosynthesis; isopentenyl diphosphate biosynthesis via DXP pathway; isopentenyl diphosphate from 1-deoxy-D-xylulose 5-phosphate: step 3/6.</text>
</comment>
<dbReference type="InterPro" id="IPR006204">
    <property type="entry name" value="GHMP_kinase_N_dom"/>
</dbReference>
<dbReference type="NCBIfam" id="TIGR00154">
    <property type="entry name" value="ispE"/>
    <property type="match status" value="1"/>
</dbReference>
<evidence type="ECO:0000259" key="11">
    <source>
        <dbReference type="Pfam" id="PF00288"/>
    </source>
</evidence>
<dbReference type="RefSeq" id="WP_146814128.1">
    <property type="nucleotide sequence ID" value="NZ_BJYA01000001.1"/>
</dbReference>
<evidence type="ECO:0000256" key="8">
    <source>
        <dbReference type="ARBA" id="ARBA00023229"/>
    </source>
</evidence>
<proteinExistence type="inferred from homology"/>
<dbReference type="EMBL" id="BJYA01000001">
    <property type="protein sequence ID" value="GEN44729.1"/>
    <property type="molecule type" value="Genomic_DNA"/>
</dbReference>
<evidence type="ECO:0000256" key="9">
    <source>
        <dbReference type="ARBA" id="ARBA00032554"/>
    </source>
</evidence>
<dbReference type="InterPro" id="IPR036554">
    <property type="entry name" value="GHMP_kinase_C_sf"/>
</dbReference>
<dbReference type="FunFam" id="3.30.230.10:FF:000029">
    <property type="entry name" value="4-diphosphocytidyl-2-C-methyl-D-erythritol kinase"/>
    <property type="match status" value="1"/>
</dbReference>
<dbReference type="Gene3D" id="3.30.70.890">
    <property type="entry name" value="GHMP kinase, C-terminal domain"/>
    <property type="match status" value="1"/>
</dbReference>
<evidence type="ECO:0000256" key="7">
    <source>
        <dbReference type="ARBA" id="ARBA00022840"/>
    </source>
</evidence>